<dbReference type="AlphaFoldDB" id="A0A1J9P5Q6"/>
<protein>
    <submittedName>
        <fullName evidence="2">Uncharacterized protein</fullName>
    </submittedName>
</protein>
<feature type="region of interest" description="Disordered" evidence="1">
    <location>
        <begin position="74"/>
        <end position="96"/>
    </location>
</feature>
<evidence type="ECO:0000256" key="1">
    <source>
        <dbReference type="SAM" id="MobiDB-lite"/>
    </source>
</evidence>
<evidence type="ECO:0000313" key="3">
    <source>
        <dbReference type="Proteomes" id="UP000242791"/>
    </source>
</evidence>
<evidence type="ECO:0000313" key="2">
    <source>
        <dbReference type="EMBL" id="OJD12033.1"/>
    </source>
</evidence>
<organism evidence="2 3">
    <name type="scientific">Blastomyces percursus</name>
    <dbReference type="NCBI Taxonomy" id="1658174"/>
    <lineage>
        <taxon>Eukaryota</taxon>
        <taxon>Fungi</taxon>
        <taxon>Dikarya</taxon>
        <taxon>Ascomycota</taxon>
        <taxon>Pezizomycotina</taxon>
        <taxon>Eurotiomycetes</taxon>
        <taxon>Eurotiomycetidae</taxon>
        <taxon>Onygenales</taxon>
        <taxon>Ajellomycetaceae</taxon>
        <taxon>Blastomyces</taxon>
    </lineage>
</organism>
<gene>
    <name evidence="2" type="ORF">ACJ73_09415</name>
</gene>
<feature type="compositionally biased region" description="Basic and acidic residues" evidence="1">
    <location>
        <begin position="142"/>
        <end position="164"/>
    </location>
</feature>
<feature type="compositionally biased region" description="Polar residues" evidence="1">
    <location>
        <begin position="228"/>
        <end position="259"/>
    </location>
</feature>
<dbReference type="EMBL" id="LGTZ01002646">
    <property type="protein sequence ID" value="OJD12033.1"/>
    <property type="molecule type" value="Genomic_DNA"/>
</dbReference>
<feature type="non-terminal residue" evidence="2">
    <location>
        <position position="1"/>
    </location>
</feature>
<name>A0A1J9P5Q6_9EURO</name>
<reference evidence="2 3" key="1">
    <citation type="submission" date="2015-08" db="EMBL/GenBank/DDBJ databases">
        <title>Emmonsia species relationships and genome sequence.</title>
        <authorList>
            <person name="Cuomo C.A."/>
            <person name="Schwartz I.S."/>
            <person name="Kenyon C."/>
            <person name="De Hoog G.S."/>
            <person name="Govender N.P."/>
            <person name="Botha A."/>
            <person name="Moreno L."/>
            <person name="De Vries M."/>
            <person name="Munoz J.F."/>
            <person name="Stielow J.B."/>
        </authorList>
    </citation>
    <scope>NUCLEOTIDE SEQUENCE [LARGE SCALE GENOMIC DNA]</scope>
    <source>
        <strain evidence="2 3">EI222</strain>
    </source>
</reference>
<keyword evidence="3" id="KW-1185">Reference proteome</keyword>
<dbReference type="Proteomes" id="UP000242791">
    <property type="component" value="Unassembled WGS sequence"/>
</dbReference>
<feature type="compositionally biased region" description="Basic and acidic residues" evidence="1">
    <location>
        <begin position="171"/>
        <end position="200"/>
    </location>
</feature>
<dbReference type="OrthoDB" id="4189594at2759"/>
<sequence>IQPRPLTPPELLQQRTSTSIRALRGLVKQINRRHRRLSIDIKKVIRAGENIALDRDGEVLLIENKNLQTALNNERKRRKRGKRMGLCNPSNPSLAQFFSPSKVQAAREQANAHETAKINELARKEDMKLQRAIFREQKQAELMKQKEQRKKERLEAARRREEAKAASTAKRLIEKQQRDERKLQLQKEKEERAAKCHEAQLAKQALAQASKRSTRRATAGSKRDGGSIQPSKSSSKCHPQPTPVESNDIPSLTSATPRSDPTIPKLQVSRSGRIIRPSNRSLN</sequence>
<comment type="caution">
    <text evidence="2">The sequence shown here is derived from an EMBL/GenBank/DDBJ whole genome shotgun (WGS) entry which is preliminary data.</text>
</comment>
<dbReference type="STRING" id="1658174.A0A1J9P5Q6"/>
<dbReference type="VEuPathDB" id="FungiDB:ACJ73_09415"/>
<proteinExistence type="predicted"/>
<accession>A0A1J9P5Q6</accession>
<feature type="region of interest" description="Disordered" evidence="1">
    <location>
        <begin position="142"/>
        <end position="283"/>
    </location>
</feature>